<comment type="caution">
    <text evidence="2">The sequence shown here is derived from an EMBL/GenBank/DDBJ whole genome shotgun (WGS) entry which is preliminary data.</text>
</comment>
<sequence>MTMQPIRIWSPEEYLAFERTSEVKHTFFDGVIVAMAGASTAHNIITANIIASLHFQVRQRNCTVFPSDMRLKIEATRTYTYPDIMVVCGDIQYAHEGQDTLQNPTVIIEVLSPSTEIYDRGKKAQIYRTIPSLQEYLIVAQDGQHIEHFVRYAEHQWLFTERTDVRTSIVLPSIDCTLLFEDIYAKVPPSSPAQD</sequence>
<dbReference type="EMBL" id="ADVR01000120">
    <property type="protein sequence ID" value="EFO79249.1"/>
    <property type="molecule type" value="Genomic_DNA"/>
</dbReference>
<dbReference type="SUPFAM" id="SSF52980">
    <property type="entry name" value="Restriction endonuclease-like"/>
    <property type="match status" value="1"/>
</dbReference>
<proteinExistence type="predicted"/>
<dbReference type="Pfam" id="PF05685">
    <property type="entry name" value="Uma2"/>
    <property type="match status" value="1"/>
</dbReference>
<dbReference type="InterPro" id="IPR008538">
    <property type="entry name" value="Uma2"/>
</dbReference>
<dbReference type="PANTHER" id="PTHR36558:SF1">
    <property type="entry name" value="RESTRICTION ENDONUCLEASE DOMAIN-CONTAINING PROTEIN-RELATED"/>
    <property type="match status" value="1"/>
</dbReference>
<evidence type="ECO:0000259" key="1">
    <source>
        <dbReference type="Pfam" id="PF05685"/>
    </source>
</evidence>
<dbReference type="AlphaFoldDB" id="E1IHX4"/>
<organism evidence="2 3">
    <name type="scientific">Oscillochloris trichoides DG-6</name>
    <dbReference type="NCBI Taxonomy" id="765420"/>
    <lineage>
        <taxon>Bacteria</taxon>
        <taxon>Bacillati</taxon>
        <taxon>Chloroflexota</taxon>
        <taxon>Chloroflexia</taxon>
        <taxon>Chloroflexales</taxon>
        <taxon>Chloroflexineae</taxon>
        <taxon>Oscillochloridaceae</taxon>
        <taxon>Oscillochloris</taxon>
    </lineage>
</organism>
<dbReference type="PANTHER" id="PTHR36558">
    <property type="entry name" value="GLR1098 PROTEIN"/>
    <property type="match status" value="1"/>
</dbReference>
<evidence type="ECO:0000313" key="2">
    <source>
        <dbReference type="EMBL" id="EFO79249.1"/>
    </source>
</evidence>
<dbReference type="Gene3D" id="3.90.1570.10">
    <property type="entry name" value="tt1808, chain A"/>
    <property type="match status" value="1"/>
</dbReference>
<gene>
    <name evidence="2" type="ORF">OSCT_2912</name>
</gene>
<dbReference type="HOGENOM" id="CLU_076312_6_0_0"/>
<keyword evidence="3" id="KW-1185">Reference proteome</keyword>
<accession>E1IHX4</accession>
<protein>
    <recommendedName>
        <fullName evidence="1">Putative restriction endonuclease domain-containing protein</fullName>
    </recommendedName>
</protein>
<dbReference type="CDD" id="cd06260">
    <property type="entry name" value="DUF820-like"/>
    <property type="match status" value="1"/>
</dbReference>
<feature type="domain" description="Putative restriction endonuclease" evidence="1">
    <location>
        <begin position="11"/>
        <end position="162"/>
    </location>
</feature>
<dbReference type="InterPro" id="IPR012296">
    <property type="entry name" value="Nuclease_put_TT1808"/>
</dbReference>
<dbReference type="eggNOG" id="COG4636">
    <property type="taxonomic scope" value="Bacteria"/>
</dbReference>
<evidence type="ECO:0000313" key="3">
    <source>
        <dbReference type="Proteomes" id="UP000054010"/>
    </source>
</evidence>
<name>E1IHX4_9CHLR</name>
<dbReference type="InterPro" id="IPR011335">
    <property type="entry name" value="Restrct_endonuc-II-like"/>
</dbReference>
<reference evidence="2 3" key="1">
    <citation type="journal article" date="2011" name="J. Bacteriol.">
        <title>Draft genome sequence of the anoxygenic filamentous phototrophic bacterium Oscillochloris trichoides subsp. DG-6.</title>
        <authorList>
            <person name="Kuznetsov B.B."/>
            <person name="Ivanovsky R.N."/>
            <person name="Keppen O.I."/>
            <person name="Sukhacheva M.V."/>
            <person name="Bumazhkin B.K."/>
            <person name="Patutina E.O."/>
            <person name="Beletsky A.V."/>
            <person name="Mardanov A.V."/>
            <person name="Baslerov R.V."/>
            <person name="Panteleeva A.N."/>
            <person name="Kolganova T.V."/>
            <person name="Ravin N.V."/>
            <person name="Skryabin K.G."/>
        </authorList>
    </citation>
    <scope>NUCLEOTIDE SEQUENCE [LARGE SCALE GENOMIC DNA]</scope>
    <source>
        <strain evidence="2 3">DG-6</strain>
    </source>
</reference>
<dbReference type="Proteomes" id="UP000054010">
    <property type="component" value="Unassembled WGS sequence"/>
</dbReference>
<dbReference type="STRING" id="765420.OSCT_2912"/>
<dbReference type="OrthoDB" id="155284at2"/>